<feature type="domain" description="Metalloenzyme" evidence="11">
    <location>
        <begin position="11"/>
        <end position="502"/>
    </location>
</feature>
<comment type="cofactor">
    <cofactor evidence="2">
        <name>Mn(2+)</name>
        <dbReference type="ChEBI" id="CHEBI:29035"/>
    </cofactor>
</comment>
<keyword evidence="6" id="KW-0479">Metal-binding</keyword>
<reference evidence="13" key="1">
    <citation type="submission" date="2016-10" db="EMBL/GenBank/DDBJ databases">
        <title>Sequence of Gallionella enrichment culture.</title>
        <authorList>
            <person name="Poehlein A."/>
            <person name="Muehling M."/>
            <person name="Daniel R."/>
        </authorList>
    </citation>
    <scope>NUCLEOTIDE SEQUENCE</scope>
</reference>
<dbReference type="GO" id="GO:0005829">
    <property type="term" value="C:cytosol"/>
    <property type="evidence" value="ECO:0007669"/>
    <property type="project" value="TreeGrafter"/>
</dbReference>
<dbReference type="PANTHER" id="PTHR31637">
    <property type="entry name" value="2,3-BISPHOSPHOGLYCERATE-INDEPENDENT PHOSPHOGLYCERATE MUTASE"/>
    <property type="match status" value="1"/>
</dbReference>
<dbReference type="InterPro" id="IPR006124">
    <property type="entry name" value="Metalloenzyme"/>
</dbReference>
<dbReference type="GO" id="GO:0030145">
    <property type="term" value="F:manganese ion binding"/>
    <property type="evidence" value="ECO:0007669"/>
    <property type="project" value="InterPro"/>
</dbReference>
<dbReference type="SUPFAM" id="SSF53649">
    <property type="entry name" value="Alkaline phosphatase-like"/>
    <property type="match status" value="1"/>
</dbReference>
<proteinExistence type="inferred from homology"/>
<evidence type="ECO:0000256" key="8">
    <source>
        <dbReference type="ARBA" id="ARBA00023211"/>
    </source>
</evidence>
<feature type="domain" description="BPG-independent PGAM N-terminal" evidence="12">
    <location>
        <begin position="88"/>
        <end position="300"/>
    </location>
</feature>
<evidence type="ECO:0000313" key="13">
    <source>
        <dbReference type="EMBL" id="OIR11689.1"/>
    </source>
</evidence>
<gene>
    <name evidence="13" type="primary">gpmI_4</name>
    <name evidence="13" type="ORF">GALL_65450</name>
</gene>
<dbReference type="SUPFAM" id="SSF64158">
    <property type="entry name" value="2,3-Bisphosphoglycerate-independent phosphoglycerate mutase, substrate-binding domain"/>
    <property type="match status" value="1"/>
</dbReference>
<keyword evidence="8" id="KW-0464">Manganese</keyword>
<dbReference type="PIRSF" id="PIRSF001492">
    <property type="entry name" value="IPGAM"/>
    <property type="match status" value="1"/>
</dbReference>
<dbReference type="Pfam" id="PF01676">
    <property type="entry name" value="Metalloenzyme"/>
    <property type="match status" value="1"/>
</dbReference>
<accession>A0A1J5ST47</accession>
<dbReference type="EC" id="5.4.2.12" evidence="5"/>
<dbReference type="InterPro" id="IPR011258">
    <property type="entry name" value="BPG-indep_PGM_N"/>
</dbReference>
<evidence type="ECO:0000256" key="3">
    <source>
        <dbReference type="ARBA" id="ARBA00004798"/>
    </source>
</evidence>
<dbReference type="GO" id="GO:0006007">
    <property type="term" value="P:glucose catabolic process"/>
    <property type="evidence" value="ECO:0007669"/>
    <property type="project" value="InterPro"/>
</dbReference>
<dbReference type="GO" id="GO:0004619">
    <property type="term" value="F:phosphoglycerate mutase activity"/>
    <property type="evidence" value="ECO:0007669"/>
    <property type="project" value="UniProtKB-EC"/>
</dbReference>
<evidence type="ECO:0000259" key="11">
    <source>
        <dbReference type="Pfam" id="PF01676"/>
    </source>
</evidence>
<sequence>MTVQPTQPITPVLLLILDGFGYREDPDFNAVACARKPNWDKLWSEYPHTLINASELRVGLPTGQMGNSEVGHLNIGAGRVVYQDLTKVDLAIENGSFYTNPALVQAVESAKQRGTALHILGLLSPGGVHSHEAHIHAMLELATRAGLKNIFIHAFLDGRDTPPRSAAQSLQSLQDKCAQLGSGRIATLVGRFFAMDRDNRWERVQIAYDMLTLGKAPFSFATPQAALEAAYARGENDEFVQATVIGESAAMQDGDSVVFMNFRADRAREITRALTDDKFDGFARSRFPRLGNYTTLSSYGEDFHLPCAYTADSIHNGIGEYLSNLGLKQLRIAETEKYAHVTYFMNGGREQPYPGEDRVLVPSPKVATYDMKPEMSAFEVTDKLEAAIRSRQYQAILCNYANGDMVGHSGILDAAVKAVEALDICIGRVVNAMLECGGEVLITADHGNAEQMRDLSTQQAHTAHTLNLVPFVYIGRKASIAEAGAGALQDVAPTLLAMMGLPQPPEMTGKSLIHIL</sequence>
<dbReference type="Gene3D" id="3.40.720.10">
    <property type="entry name" value="Alkaline Phosphatase, subunit A"/>
    <property type="match status" value="1"/>
</dbReference>
<evidence type="ECO:0000256" key="4">
    <source>
        <dbReference type="ARBA" id="ARBA00008819"/>
    </source>
</evidence>
<organism evidence="13">
    <name type="scientific">mine drainage metagenome</name>
    <dbReference type="NCBI Taxonomy" id="410659"/>
    <lineage>
        <taxon>unclassified sequences</taxon>
        <taxon>metagenomes</taxon>
        <taxon>ecological metagenomes</taxon>
    </lineage>
</organism>
<dbReference type="Gene3D" id="3.40.1450.10">
    <property type="entry name" value="BPG-independent phosphoglycerate mutase, domain B"/>
    <property type="match status" value="1"/>
</dbReference>
<comment type="catalytic activity">
    <reaction evidence="1">
        <text>(2R)-2-phosphoglycerate = (2R)-3-phosphoglycerate</text>
        <dbReference type="Rhea" id="RHEA:15901"/>
        <dbReference type="ChEBI" id="CHEBI:58272"/>
        <dbReference type="ChEBI" id="CHEBI:58289"/>
        <dbReference type="EC" id="5.4.2.12"/>
    </reaction>
</comment>
<comment type="similarity">
    <text evidence="4">Belongs to the BPG-independent phosphoglycerate mutase family.</text>
</comment>
<keyword evidence="7" id="KW-0324">Glycolysis</keyword>
<evidence type="ECO:0000256" key="10">
    <source>
        <dbReference type="ARBA" id="ARBA00071648"/>
    </source>
</evidence>
<dbReference type="HAMAP" id="MF_01038">
    <property type="entry name" value="GpmI"/>
    <property type="match status" value="1"/>
</dbReference>
<dbReference type="AlphaFoldDB" id="A0A1J5ST47"/>
<dbReference type="EMBL" id="MLJW01000019">
    <property type="protein sequence ID" value="OIR11689.1"/>
    <property type="molecule type" value="Genomic_DNA"/>
</dbReference>
<name>A0A1J5ST47_9ZZZZ</name>
<dbReference type="UniPathway" id="UPA00109">
    <property type="reaction ID" value="UER00186"/>
</dbReference>
<evidence type="ECO:0000256" key="5">
    <source>
        <dbReference type="ARBA" id="ARBA00012026"/>
    </source>
</evidence>
<evidence type="ECO:0000256" key="6">
    <source>
        <dbReference type="ARBA" id="ARBA00022723"/>
    </source>
</evidence>
<dbReference type="CDD" id="cd16010">
    <property type="entry name" value="iPGM"/>
    <property type="match status" value="1"/>
</dbReference>
<dbReference type="FunFam" id="3.40.1450.10:FF:000001">
    <property type="entry name" value="2,3-bisphosphoglycerate-independent phosphoglycerate mutase"/>
    <property type="match status" value="1"/>
</dbReference>
<protein>
    <recommendedName>
        <fullName evidence="10">2,3-bisphosphoglycerate-independent phosphoglycerate mutase</fullName>
        <ecNumber evidence="5">5.4.2.12</ecNumber>
    </recommendedName>
</protein>
<comment type="caution">
    <text evidence="13">The sequence shown here is derived from an EMBL/GenBank/DDBJ whole genome shotgun (WGS) entry which is preliminary data.</text>
</comment>
<dbReference type="GO" id="GO:0006096">
    <property type="term" value="P:glycolytic process"/>
    <property type="evidence" value="ECO:0007669"/>
    <property type="project" value="UniProtKB-UniPathway"/>
</dbReference>
<evidence type="ECO:0000259" key="12">
    <source>
        <dbReference type="Pfam" id="PF06415"/>
    </source>
</evidence>
<evidence type="ECO:0000256" key="1">
    <source>
        <dbReference type="ARBA" id="ARBA00000370"/>
    </source>
</evidence>
<dbReference type="Pfam" id="PF06415">
    <property type="entry name" value="iPGM_N"/>
    <property type="match status" value="1"/>
</dbReference>
<dbReference type="InterPro" id="IPR036646">
    <property type="entry name" value="PGAM_B_sf"/>
</dbReference>
<comment type="pathway">
    <text evidence="3">Carbohydrate degradation; glycolysis; pyruvate from D-glyceraldehyde 3-phosphate: step 3/5.</text>
</comment>
<dbReference type="InterPro" id="IPR005995">
    <property type="entry name" value="Pgm_bpd_ind"/>
</dbReference>
<evidence type="ECO:0000256" key="9">
    <source>
        <dbReference type="ARBA" id="ARBA00023235"/>
    </source>
</evidence>
<dbReference type="NCBIfam" id="TIGR01307">
    <property type="entry name" value="pgm_bpd_ind"/>
    <property type="match status" value="1"/>
</dbReference>
<evidence type="ECO:0000256" key="2">
    <source>
        <dbReference type="ARBA" id="ARBA00001936"/>
    </source>
</evidence>
<evidence type="ECO:0000256" key="7">
    <source>
        <dbReference type="ARBA" id="ARBA00023152"/>
    </source>
</evidence>
<dbReference type="PANTHER" id="PTHR31637:SF0">
    <property type="entry name" value="2,3-BISPHOSPHOGLYCERATE-INDEPENDENT PHOSPHOGLYCERATE MUTASE"/>
    <property type="match status" value="1"/>
</dbReference>
<keyword evidence="9 13" id="KW-0413">Isomerase</keyword>
<dbReference type="InterPro" id="IPR017850">
    <property type="entry name" value="Alkaline_phosphatase_core_sf"/>
</dbReference>